<dbReference type="InterPro" id="IPR022128">
    <property type="entry name" value="FhaA_N"/>
</dbReference>
<dbReference type="SUPFAM" id="SSF49879">
    <property type="entry name" value="SMAD/FHA domain"/>
    <property type="match status" value="1"/>
</dbReference>
<proteinExistence type="predicted"/>
<dbReference type="Pfam" id="PF00498">
    <property type="entry name" value="FHA"/>
    <property type="match status" value="1"/>
</dbReference>
<feature type="domain" description="FHA" evidence="3">
    <location>
        <begin position="516"/>
        <end position="565"/>
    </location>
</feature>
<evidence type="ECO:0000313" key="5">
    <source>
        <dbReference type="Proteomes" id="UP000093629"/>
    </source>
</evidence>
<evidence type="ECO:0000313" key="4">
    <source>
        <dbReference type="EMBL" id="OBK13598.1"/>
    </source>
</evidence>
<feature type="compositionally biased region" description="Gly residues" evidence="2">
    <location>
        <begin position="229"/>
        <end position="258"/>
    </location>
</feature>
<dbReference type="PROSITE" id="PS50006">
    <property type="entry name" value="FHA_DOMAIN"/>
    <property type="match status" value="1"/>
</dbReference>
<dbReference type="AlphaFoldDB" id="A0A1A3MUJ4"/>
<feature type="compositionally biased region" description="Basic and acidic residues" evidence="2">
    <location>
        <begin position="169"/>
        <end position="178"/>
    </location>
</feature>
<comment type="caution">
    <text evidence="4">The sequence shown here is derived from an EMBL/GenBank/DDBJ whole genome shotgun (WGS) entry which is preliminary data.</text>
</comment>
<feature type="compositionally biased region" description="Polar residues" evidence="2">
    <location>
        <begin position="135"/>
        <end position="145"/>
    </location>
</feature>
<dbReference type="OrthoDB" id="151099at2"/>
<dbReference type="InterPro" id="IPR000253">
    <property type="entry name" value="FHA_dom"/>
</dbReference>
<feature type="compositionally biased region" description="Low complexity" evidence="2">
    <location>
        <begin position="341"/>
        <end position="359"/>
    </location>
</feature>
<evidence type="ECO:0000259" key="3">
    <source>
        <dbReference type="PROSITE" id="PS50006"/>
    </source>
</evidence>
<feature type="compositionally biased region" description="Low complexity" evidence="2">
    <location>
        <begin position="194"/>
        <end position="228"/>
    </location>
</feature>
<name>A0A1A3MUJ4_MYCAS</name>
<feature type="compositionally biased region" description="Gly residues" evidence="2">
    <location>
        <begin position="310"/>
        <end position="340"/>
    </location>
</feature>
<dbReference type="InterPro" id="IPR050923">
    <property type="entry name" value="Cell_Proc_Reg/RNA_Proc"/>
</dbReference>
<dbReference type="FunFam" id="2.60.200.20:FF:000013">
    <property type="entry name" value="FHA domain-containing protein FhaA"/>
    <property type="match status" value="1"/>
</dbReference>
<feature type="region of interest" description="Disordered" evidence="2">
    <location>
        <begin position="118"/>
        <end position="475"/>
    </location>
</feature>
<gene>
    <name evidence="4" type="ORF">A5636_09180</name>
</gene>
<dbReference type="Proteomes" id="UP000093629">
    <property type="component" value="Unassembled WGS sequence"/>
</dbReference>
<dbReference type="Gene3D" id="2.60.200.20">
    <property type="match status" value="1"/>
</dbReference>
<evidence type="ECO:0000256" key="2">
    <source>
        <dbReference type="SAM" id="MobiDB-lite"/>
    </source>
</evidence>
<dbReference type="Gene3D" id="3.30.2320.60">
    <property type="entry name" value="FhaA, phosphopeptide-binding domain (DUF3662)"/>
    <property type="match status" value="1"/>
</dbReference>
<keyword evidence="1" id="KW-0597">Phosphoprotein</keyword>
<dbReference type="SMART" id="SM00240">
    <property type="entry name" value="FHA"/>
    <property type="match status" value="1"/>
</dbReference>
<feature type="compositionally biased region" description="Basic and acidic residues" evidence="2">
    <location>
        <begin position="367"/>
        <end position="376"/>
    </location>
</feature>
<feature type="compositionally biased region" description="Gly residues" evidence="2">
    <location>
        <begin position="397"/>
        <end position="411"/>
    </location>
</feature>
<evidence type="ECO:0000256" key="1">
    <source>
        <dbReference type="ARBA" id="ARBA00022553"/>
    </source>
</evidence>
<dbReference type="EMBL" id="LZLQ01000113">
    <property type="protein sequence ID" value="OBK13598.1"/>
    <property type="molecule type" value="Genomic_DNA"/>
</dbReference>
<feature type="compositionally biased region" description="Gly residues" evidence="2">
    <location>
        <begin position="268"/>
        <end position="293"/>
    </location>
</feature>
<sequence>MGSQRGLVQRIERKLEATVGDAFARVFGGSIVPQEVEVLLRREAADGVRSLPGNRLLAPNEYIITLSVHDFEKLGADPELTSSAFARYLVDYIQEQGWQTYGDVVVRFEQSSNLHTGQFRARGTVNPDVEPRPTVTDSARPQSNDAFGAEPGVRPMTDNPSYRGQGQGRPDEYYDDRYQQGGPPGYPPEGGGYPPQQGYPPQHQQDQGGYGAQGYDQGQPQGGYDQRGYQGGYDQGGAQGGYDQRGGYQGQGGYGAPGGYPDQRGYQDQGGGYGAPSGYPDQGGGYGDQGQGGYAPTYEAQPHVPAAGPPAGGYGQGGGYGQDQGGYGQDQGYQQGGYGQPQGQPQGQGQPRAQPQSQPGYGGYGDYGREPARQDEGGYGVASPQAPPEPQRSGYPDQGGGYPDQGGGYGQDQGYQQGGYRQDYGSSGDYTQYAETASPSGYAPQGGGYGEPAGHDYDYGQPPAPDYGQQAASDYGQVGGGYGGYGQGGYGSVGAQVTLQLDDGSGRTYQLRDGSNVVGRGQDAQFRLPDTGVSRRHLEIRWDGQVALLSDLNSTNGTTVNNAPVQEWQLADGDVIRLGHSEIIVRIH</sequence>
<dbReference type="Pfam" id="PF12401">
    <property type="entry name" value="FhaA_N"/>
    <property type="match status" value="1"/>
</dbReference>
<organism evidence="4 5">
    <name type="scientific">Mycobacterium asiaticum</name>
    <dbReference type="NCBI Taxonomy" id="1790"/>
    <lineage>
        <taxon>Bacteria</taxon>
        <taxon>Bacillati</taxon>
        <taxon>Actinomycetota</taxon>
        <taxon>Actinomycetes</taxon>
        <taxon>Mycobacteriales</taxon>
        <taxon>Mycobacteriaceae</taxon>
        <taxon>Mycobacterium</taxon>
    </lineage>
</organism>
<keyword evidence="5" id="KW-1185">Reference proteome</keyword>
<dbReference type="PANTHER" id="PTHR23308">
    <property type="entry name" value="NUCLEAR INHIBITOR OF PROTEIN PHOSPHATASE-1"/>
    <property type="match status" value="1"/>
</dbReference>
<dbReference type="CDD" id="cd22668">
    <property type="entry name" value="FHA_FhaA-like"/>
    <property type="match status" value="1"/>
</dbReference>
<dbReference type="RefSeq" id="WP_065159908.1">
    <property type="nucleotide sequence ID" value="NZ_LZLQ01000113.1"/>
</dbReference>
<accession>A0A1A3MUJ4</accession>
<feature type="compositionally biased region" description="Low complexity" evidence="2">
    <location>
        <begin position="412"/>
        <end position="430"/>
    </location>
</feature>
<dbReference type="InterPro" id="IPR042287">
    <property type="entry name" value="FhaA_N_sf"/>
</dbReference>
<reference evidence="4 5" key="1">
    <citation type="submission" date="2016-06" db="EMBL/GenBank/DDBJ databases">
        <authorList>
            <person name="Kjaerup R.B."/>
            <person name="Dalgaard T.S."/>
            <person name="Juul-Madsen H.R."/>
        </authorList>
    </citation>
    <scope>NUCLEOTIDE SEQUENCE [LARGE SCALE GENOMIC DNA]</scope>
    <source>
        <strain evidence="4 5">1245139.5</strain>
    </source>
</reference>
<dbReference type="InterPro" id="IPR008984">
    <property type="entry name" value="SMAD_FHA_dom_sf"/>
</dbReference>
<protein>
    <recommendedName>
        <fullName evidence="3">FHA domain-containing protein</fullName>
    </recommendedName>
</protein>